<dbReference type="Gene3D" id="3.30.360.10">
    <property type="entry name" value="Dihydrodipicolinate Reductase, domain 2"/>
    <property type="match status" value="1"/>
</dbReference>
<evidence type="ECO:0000313" key="9">
    <source>
        <dbReference type="Proteomes" id="UP000045706"/>
    </source>
</evidence>
<feature type="compositionally biased region" description="Polar residues" evidence="6">
    <location>
        <begin position="60"/>
        <end position="77"/>
    </location>
</feature>
<organism evidence="8 9">
    <name type="scientific">Verticillium longisporum</name>
    <name type="common">Verticillium dahliae var. longisporum</name>
    <dbReference type="NCBI Taxonomy" id="100787"/>
    <lineage>
        <taxon>Eukaryota</taxon>
        <taxon>Fungi</taxon>
        <taxon>Dikarya</taxon>
        <taxon>Ascomycota</taxon>
        <taxon>Pezizomycotina</taxon>
        <taxon>Sordariomycetes</taxon>
        <taxon>Hypocreomycetidae</taxon>
        <taxon>Glomerellales</taxon>
        <taxon>Plectosphaerellaceae</taxon>
        <taxon>Verticillium</taxon>
    </lineage>
</organism>
<gene>
    <name evidence="8" type="ORF">BN1723_004795</name>
</gene>
<dbReference type="PANTHER" id="PTHR32338">
    <property type="entry name" value="N-ACETYL-GAMMA-GLUTAMYL-PHOSPHATE REDUCTASE, CHLOROPLASTIC-RELATED-RELATED"/>
    <property type="match status" value="1"/>
</dbReference>
<feature type="region of interest" description="Disordered" evidence="6">
    <location>
        <begin position="1"/>
        <end position="38"/>
    </location>
</feature>
<keyword evidence="1" id="KW-0055">Arginine biosynthesis</keyword>
<proteinExistence type="predicted"/>
<dbReference type="Proteomes" id="UP000045706">
    <property type="component" value="Unassembled WGS sequence"/>
</dbReference>
<evidence type="ECO:0000256" key="6">
    <source>
        <dbReference type="SAM" id="MobiDB-lite"/>
    </source>
</evidence>
<dbReference type="InterPro" id="IPR050085">
    <property type="entry name" value="AGPR"/>
</dbReference>
<keyword evidence="3" id="KW-0521">NADP</keyword>
<reference evidence="9" key="1">
    <citation type="submission" date="2015-05" db="EMBL/GenBank/DDBJ databases">
        <authorList>
            <person name="Fogelqvist Johan"/>
        </authorList>
    </citation>
    <scope>NUCLEOTIDE SEQUENCE [LARGE SCALE GENOMIC DNA]</scope>
</reference>
<dbReference type="Pfam" id="PF01118">
    <property type="entry name" value="Semialdhyde_dh"/>
    <property type="match status" value="1"/>
</dbReference>
<dbReference type="Gene3D" id="3.40.50.720">
    <property type="entry name" value="NAD(P)-binding Rossmann-like Domain"/>
    <property type="match status" value="1"/>
</dbReference>
<dbReference type="InterPro" id="IPR058924">
    <property type="entry name" value="AGPR_dimerisation_dom"/>
</dbReference>
<dbReference type="Pfam" id="PF22698">
    <property type="entry name" value="Semialdhyde_dhC_1"/>
    <property type="match status" value="1"/>
</dbReference>
<evidence type="ECO:0000256" key="1">
    <source>
        <dbReference type="ARBA" id="ARBA00022571"/>
    </source>
</evidence>
<dbReference type="InterPro" id="IPR036291">
    <property type="entry name" value="NAD(P)-bd_dom_sf"/>
</dbReference>
<dbReference type="GO" id="GO:0003942">
    <property type="term" value="F:N-acetyl-gamma-glutamyl-phosphate reductase activity"/>
    <property type="evidence" value="ECO:0007669"/>
    <property type="project" value="InterPro"/>
</dbReference>
<accession>A0A0G4N238</accession>
<dbReference type="CDD" id="cd24149">
    <property type="entry name" value="AGPR_N_ARG5_6_like"/>
    <property type="match status" value="1"/>
</dbReference>
<feature type="region of interest" description="Disordered" evidence="6">
    <location>
        <begin position="51"/>
        <end position="89"/>
    </location>
</feature>
<dbReference type="SMART" id="SM00859">
    <property type="entry name" value="Semialdhyde_dh"/>
    <property type="match status" value="1"/>
</dbReference>
<keyword evidence="4" id="KW-0560">Oxidoreductase</keyword>
<dbReference type="InterPro" id="IPR000534">
    <property type="entry name" value="Semialdehyde_DH_NAD-bd"/>
</dbReference>
<dbReference type="GO" id="GO:0051287">
    <property type="term" value="F:NAD binding"/>
    <property type="evidence" value="ECO:0007669"/>
    <property type="project" value="InterPro"/>
</dbReference>
<evidence type="ECO:0000313" key="8">
    <source>
        <dbReference type="EMBL" id="CRK40365.1"/>
    </source>
</evidence>
<feature type="domain" description="Semialdehyde dehydrogenase NAD-binding" evidence="7">
    <location>
        <begin position="94"/>
        <end position="218"/>
    </location>
</feature>
<sequence>MISSTSMAARTGARQLLRRSTSVAPPSPNPIVLGRNHSINNARNLSTARTLAVPSARLRTPSTPVRQQRQGYATTTNPNPPLDKKNASNDVPSRIALIGARGYTGQALIDLFEAHPYMDLRHVSSRELAGKELERYTKRKVIYEHLTPEDAAQLDAKGEIDCWVMALPNGVCKPYVDAINESQKGKSGGSVIVDLSADYRFDQEWAYGLPELTKRSDIFPSTRISNPGCYATAAQLGIAPLVEHLAGEPVVFGVSGYSGAGTKPSPKNDVNLLKDNLIPYILACHSLFASPKRHVVAMGYDKKWGGGADDDAATVPFSGPRADFEAYQAEKENRAMLQAIQAQLSPTLMRSFRSPEDVAAEFLPYLVRLVSPDVKPVVVGGGGDQKGIASVRKDAEKAMVKRAAEIMVDVGITLQRGKIETDSAFNRTPQWVYRLEPDLDALAVYETATSMLSVQAPTRYAVRQVLDQELQASIARRENEARQARFQGGNPLGNDVPSTRVEKAAIEHKRLKVLALADRVRKDFFGRVIEEKPLQEGEGDGHGADRAAQDQPIRVWVSYNEGLNNAVRKPISLQELMRGM</sequence>
<evidence type="ECO:0000256" key="2">
    <source>
        <dbReference type="ARBA" id="ARBA00022605"/>
    </source>
</evidence>
<dbReference type="InterPro" id="IPR023013">
    <property type="entry name" value="AGPR_AS"/>
</dbReference>
<dbReference type="PROSITE" id="PS01224">
    <property type="entry name" value="ARGC"/>
    <property type="match status" value="1"/>
</dbReference>
<evidence type="ECO:0000256" key="5">
    <source>
        <dbReference type="PROSITE-ProRule" id="PRU10010"/>
    </source>
</evidence>
<dbReference type="GO" id="GO:0006526">
    <property type="term" value="P:L-arginine biosynthetic process"/>
    <property type="evidence" value="ECO:0007669"/>
    <property type="project" value="UniProtKB-KW"/>
</dbReference>
<evidence type="ECO:0000256" key="4">
    <source>
        <dbReference type="ARBA" id="ARBA00023002"/>
    </source>
</evidence>
<protein>
    <recommendedName>
        <fullName evidence="7">Semialdehyde dehydrogenase NAD-binding domain-containing protein</fullName>
    </recommendedName>
</protein>
<keyword evidence="2" id="KW-0028">Amino-acid biosynthesis</keyword>
<dbReference type="PANTHER" id="PTHR32338:SF10">
    <property type="entry name" value="N-ACETYL-GAMMA-GLUTAMYL-PHOSPHATE REDUCTASE, CHLOROPLASTIC-RELATED"/>
    <property type="match status" value="1"/>
</dbReference>
<dbReference type="AlphaFoldDB" id="A0A0G4N238"/>
<evidence type="ECO:0000256" key="3">
    <source>
        <dbReference type="ARBA" id="ARBA00022857"/>
    </source>
</evidence>
<dbReference type="SUPFAM" id="SSF55347">
    <property type="entry name" value="Glyceraldehyde-3-phosphate dehydrogenase-like, C-terminal domain"/>
    <property type="match status" value="1"/>
</dbReference>
<dbReference type="EMBL" id="CVQI01032052">
    <property type="protein sequence ID" value="CRK40365.1"/>
    <property type="molecule type" value="Genomic_DNA"/>
</dbReference>
<feature type="active site" evidence="5">
    <location>
        <position position="229"/>
    </location>
</feature>
<evidence type="ECO:0000259" key="7">
    <source>
        <dbReference type="SMART" id="SM00859"/>
    </source>
</evidence>
<dbReference type="SUPFAM" id="SSF51735">
    <property type="entry name" value="NAD(P)-binding Rossmann-fold domains"/>
    <property type="match status" value="1"/>
</dbReference>
<name>A0A0G4N238_VERLO</name>